<dbReference type="CDD" id="cd19757">
    <property type="entry name" value="Bbox1"/>
    <property type="match status" value="1"/>
</dbReference>
<accession>A0A8S3UQS1</accession>
<dbReference type="EMBL" id="CAJPWZ010002818">
    <property type="protein sequence ID" value="CAG2246014.1"/>
    <property type="molecule type" value="Genomic_DNA"/>
</dbReference>
<dbReference type="PANTHER" id="PTHR25462:SF296">
    <property type="entry name" value="MEIOTIC P26, ISOFORM F"/>
    <property type="match status" value="1"/>
</dbReference>
<feature type="domain" description="B box-type" evidence="2">
    <location>
        <begin position="66"/>
        <end position="117"/>
    </location>
</feature>
<dbReference type="PANTHER" id="PTHR25462">
    <property type="entry name" value="BONUS, ISOFORM C-RELATED"/>
    <property type="match status" value="1"/>
</dbReference>
<evidence type="ECO:0000259" key="2">
    <source>
        <dbReference type="PROSITE" id="PS50119"/>
    </source>
</evidence>
<comment type="caution">
    <text evidence="3">The sequence shown here is derived from an EMBL/GenBank/DDBJ whole genome shotgun (WGS) entry which is preliminary data.</text>
</comment>
<name>A0A8S3UQS1_MYTED</name>
<dbReference type="Proteomes" id="UP000683360">
    <property type="component" value="Unassembled WGS sequence"/>
</dbReference>
<evidence type="ECO:0000256" key="1">
    <source>
        <dbReference type="PROSITE-ProRule" id="PRU00024"/>
    </source>
</evidence>
<keyword evidence="4" id="KW-1185">Reference proteome</keyword>
<gene>
    <name evidence="3" type="ORF">MEDL_58009</name>
</gene>
<sequence>MQSKKEAASSYLRVAAALHVVPYLYVSPPGKINEEMRRKPGSFPSYKFTHTLRLIIYLTSDTEMETDTLICGVCSLLRHITNTSTHWCQECEEAICDECKVHHTLLKATRSHEIIPISNLRSLPSYISDIKQSCIYHHEKYQQYCNDHAFPICFKCITDHQKCTVIPLEEVTSNVKTSDQFKDIETRLVGLLDNVDIINRDRQDNAASIKDSKNRHLAEIQQIRLEINRHLDNIENQIITDLEEKEYQCNNTIQNILLSIKEKKT</sequence>
<dbReference type="Gene3D" id="3.30.160.60">
    <property type="entry name" value="Classic Zinc Finger"/>
    <property type="match status" value="1"/>
</dbReference>
<evidence type="ECO:0000313" key="3">
    <source>
        <dbReference type="EMBL" id="CAG2246014.1"/>
    </source>
</evidence>
<organism evidence="3 4">
    <name type="scientific">Mytilus edulis</name>
    <name type="common">Blue mussel</name>
    <dbReference type="NCBI Taxonomy" id="6550"/>
    <lineage>
        <taxon>Eukaryota</taxon>
        <taxon>Metazoa</taxon>
        <taxon>Spiralia</taxon>
        <taxon>Lophotrochozoa</taxon>
        <taxon>Mollusca</taxon>
        <taxon>Bivalvia</taxon>
        <taxon>Autobranchia</taxon>
        <taxon>Pteriomorphia</taxon>
        <taxon>Mytilida</taxon>
        <taxon>Mytiloidea</taxon>
        <taxon>Mytilidae</taxon>
        <taxon>Mytilinae</taxon>
        <taxon>Mytilus</taxon>
    </lineage>
</organism>
<protein>
    <recommendedName>
        <fullName evidence="2">B box-type domain-containing protein</fullName>
    </recommendedName>
</protein>
<dbReference type="SUPFAM" id="SSF57845">
    <property type="entry name" value="B-box zinc-binding domain"/>
    <property type="match status" value="1"/>
</dbReference>
<keyword evidence="1" id="KW-0479">Metal-binding</keyword>
<dbReference type="OrthoDB" id="10250935at2759"/>
<dbReference type="InterPro" id="IPR047153">
    <property type="entry name" value="TRIM45/56/19-like"/>
</dbReference>
<evidence type="ECO:0000313" key="4">
    <source>
        <dbReference type="Proteomes" id="UP000683360"/>
    </source>
</evidence>
<dbReference type="GO" id="GO:0008270">
    <property type="term" value="F:zinc ion binding"/>
    <property type="evidence" value="ECO:0007669"/>
    <property type="project" value="UniProtKB-KW"/>
</dbReference>
<dbReference type="InterPro" id="IPR000315">
    <property type="entry name" value="Znf_B-box"/>
</dbReference>
<dbReference type="PROSITE" id="PS50119">
    <property type="entry name" value="ZF_BBOX"/>
    <property type="match status" value="1"/>
</dbReference>
<dbReference type="AlphaFoldDB" id="A0A8S3UQS1"/>
<reference evidence="3" key="1">
    <citation type="submission" date="2021-03" db="EMBL/GenBank/DDBJ databases">
        <authorList>
            <person name="Bekaert M."/>
        </authorList>
    </citation>
    <scope>NUCLEOTIDE SEQUENCE</scope>
</reference>
<proteinExistence type="predicted"/>
<keyword evidence="1" id="KW-0862">Zinc</keyword>
<keyword evidence="1" id="KW-0863">Zinc-finger</keyword>